<dbReference type="GO" id="GO:0047560">
    <property type="term" value="F:3-dehydrosphinganine reductase activity"/>
    <property type="evidence" value="ECO:0007669"/>
    <property type="project" value="TreeGrafter"/>
</dbReference>
<dbReference type="PANTHER" id="PTHR43550">
    <property type="entry name" value="3-KETODIHYDROSPHINGOSINE REDUCTASE"/>
    <property type="match status" value="1"/>
</dbReference>
<dbReference type="InterPro" id="IPR002347">
    <property type="entry name" value="SDR_fam"/>
</dbReference>
<dbReference type="GO" id="GO:0005789">
    <property type="term" value="C:endoplasmic reticulum membrane"/>
    <property type="evidence" value="ECO:0007669"/>
    <property type="project" value="TreeGrafter"/>
</dbReference>
<accession>A0A9P4K149</accession>
<dbReference type="SUPFAM" id="SSF51735">
    <property type="entry name" value="NAD(P)-binding Rossmann-fold domains"/>
    <property type="match status" value="1"/>
</dbReference>
<dbReference type="Pfam" id="PF00106">
    <property type="entry name" value="adh_short"/>
    <property type="match status" value="1"/>
</dbReference>
<dbReference type="InterPro" id="IPR036291">
    <property type="entry name" value="NAD(P)-bd_dom_sf"/>
</dbReference>
<keyword evidence="2" id="KW-1185">Reference proteome</keyword>
<name>A0A9P4K149_9PLEO</name>
<reference evidence="2" key="1">
    <citation type="journal article" date="2020" name="Stud. Mycol.">
        <title>101 Dothideomycetes genomes: A test case for predicting lifestyles and emergence of pathogens.</title>
        <authorList>
            <person name="Haridas S."/>
            <person name="Albert R."/>
            <person name="Binder M."/>
            <person name="Bloem J."/>
            <person name="LaButti K."/>
            <person name="Salamov A."/>
            <person name="Andreopoulos B."/>
            <person name="Baker S."/>
            <person name="Barry K."/>
            <person name="Bills G."/>
            <person name="Bluhm B."/>
            <person name="Cannon C."/>
            <person name="Castanera R."/>
            <person name="Culley D."/>
            <person name="Daum C."/>
            <person name="Ezra D."/>
            <person name="Gonzalez J."/>
            <person name="Henrissat B."/>
            <person name="Kuo A."/>
            <person name="Liang C."/>
            <person name="Lipzen A."/>
            <person name="Lutzoni F."/>
            <person name="Magnuson J."/>
            <person name="Mondo S."/>
            <person name="Nolan M."/>
            <person name="Ohm R."/>
            <person name="Pangilinan J."/>
            <person name="Park H.-J."/>
            <person name="Ramirez L."/>
            <person name="Alfaro M."/>
            <person name="Sun H."/>
            <person name="Tritt A."/>
            <person name="Yoshinaga Y."/>
            <person name="Zwiers L.-H."/>
            <person name="Turgeon B."/>
            <person name="Goodwin S."/>
            <person name="Spatafora J."/>
            <person name="Crous P."/>
            <person name="Grigoriev I."/>
        </authorList>
    </citation>
    <scope>NUCLEOTIDE SEQUENCE [LARGE SCALE GENOMIC DNA]</scope>
    <source>
        <strain evidence="2">CBS 304.66</strain>
    </source>
</reference>
<dbReference type="OrthoDB" id="1933717at2759"/>
<dbReference type="PANTHER" id="PTHR43550:SF6">
    <property type="entry name" value="SHORT CHAIN DEHYDROGENASE_REDUCTASE FAMILY PROTEIN (AFU_ORTHOLOGUE AFUA_2G08050)"/>
    <property type="match status" value="1"/>
</dbReference>
<dbReference type="GO" id="GO:0006666">
    <property type="term" value="P:3-keto-sphinganine metabolic process"/>
    <property type="evidence" value="ECO:0007669"/>
    <property type="project" value="TreeGrafter"/>
</dbReference>
<dbReference type="GO" id="GO:0030148">
    <property type="term" value="P:sphingolipid biosynthetic process"/>
    <property type="evidence" value="ECO:0007669"/>
    <property type="project" value="TreeGrafter"/>
</dbReference>
<protein>
    <submittedName>
        <fullName evidence="1">Uncharacterized protein</fullName>
    </submittedName>
</protein>
<proteinExistence type="predicted"/>
<dbReference type="Proteomes" id="UP000800093">
    <property type="component" value="Unassembled WGS sequence"/>
</dbReference>
<evidence type="ECO:0000313" key="1">
    <source>
        <dbReference type="EMBL" id="KAF2258783.1"/>
    </source>
</evidence>
<sequence length="259" mass="29387">MVVRHLTKTVHHAVYLAIDPSNPSNTAVGKTVLITGGVEGIGFAMARGYSIAGVDRIIIFRRREALRKAQAKLNAENAVMGRRIETLTYRMDIKDSKAAESVFGAIRQRLNEGWEDDEPNDVDILITCAANLIQGDTILDFDTQTYCNAYVVGNLNVIRAFLAPEISAHSLHELRWQSKDISSTRPVRRQKIIVDVSSEAYVALPGQAPYNSSTLAFTRQCNRYSSRHIKWRVSRSGYIISIRERYMRQGWESSWRRRK</sequence>
<dbReference type="Gene3D" id="3.40.50.720">
    <property type="entry name" value="NAD(P)-binding Rossmann-like Domain"/>
    <property type="match status" value="1"/>
</dbReference>
<evidence type="ECO:0000313" key="2">
    <source>
        <dbReference type="Proteomes" id="UP000800093"/>
    </source>
</evidence>
<dbReference type="EMBL" id="ML986740">
    <property type="protein sequence ID" value="KAF2258783.1"/>
    <property type="molecule type" value="Genomic_DNA"/>
</dbReference>
<organism evidence="1 2">
    <name type="scientific">Lojkania enalia</name>
    <dbReference type="NCBI Taxonomy" id="147567"/>
    <lineage>
        <taxon>Eukaryota</taxon>
        <taxon>Fungi</taxon>
        <taxon>Dikarya</taxon>
        <taxon>Ascomycota</taxon>
        <taxon>Pezizomycotina</taxon>
        <taxon>Dothideomycetes</taxon>
        <taxon>Pleosporomycetidae</taxon>
        <taxon>Pleosporales</taxon>
        <taxon>Pleosporales incertae sedis</taxon>
        <taxon>Lojkania</taxon>
    </lineage>
</organism>
<dbReference type="AlphaFoldDB" id="A0A9P4K149"/>
<comment type="caution">
    <text evidence="1">The sequence shown here is derived from an EMBL/GenBank/DDBJ whole genome shotgun (WGS) entry which is preliminary data.</text>
</comment>
<gene>
    <name evidence="1" type="ORF">CC78DRAFT_621540</name>
</gene>